<accession>A0A327Y3D9</accession>
<dbReference type="GO" id="GO:0016829">
    <property type="term" value="F:lyase activity"/>
    <property type="evidence" value="ECO:0007669"/>
    <property type="project" value="UniProtKB-KW"/>
</dbReference>
<evidence type="ECO:0000259" key="2">
    <source>
        <dbReference type="SMART" id="SM00858"/>
    </source>
</evidence>
<evidence type="ECO:0000313" key="3">
    <source>
        <dbReference type="EMBL" id="RAK14937.1"/>
    </source>
</evidence>
<dbReference type="Pfam" id="PF08666">
    <property type="entry name" value="SAF"/>
    <property type="match status" value="1"/>
</dbReference>
<feature type="domain" description="SAF" evidence="2">
    <location>
        <begin position="14"/>
        <end position="89"/>
    </location>
</feature>
<evidence type="ECO:0000256" key="1">
    <source>
        <dbReference type="ARBA" id="ARBA00023239"/>
    </source>
</evidence>
<dbReference type="PANTHER" id="PTHR30536">
    <property type="entry name" value="ALTRONATE/GALACTARATE DEHYDRATASE"/>
    <property type="match status" value="1"/>
</dbReference>
<evidence type="ECO:0000313" key="4">
    <source>
        <dbReference type="Proteomes" id="UP000248555"/>
    </source>
</evidence>
<dbReference type="SMART" id="SM00858">
    <property type="entry name" value="SAF"/>
    <property type="match status" value="1"/>
</dbReference>
<dbReference type="InterPro" id="IPR013974">
    <property type="entry name" value="SAF"/>
</dbReference>
<keyword evidence="1" id="KW-0456">Lyase</keyword>
<organism evidence="3 4">
    <name type="scientific">Paranoxybacillus vitaminiphilus</name>
    <dbReference type="NCBI Taxonomy" id="581036"/>
    <lineage>
        <taxon>Bacteria</taxon>
        <taxon>Bacillati</taxon>
        <taxon>Bacillota</taxon>
        <taxon>Bacilli</taxon>
        <taxon>Bacillales</taxon>
        <taxon>Anoxybacillaceae</taxon>
        <taxon>Paranoxybacillus</taxon>
    </lineage>
</organism>
<dbReference type="GO" id="GO:0019698">
    <property type="term" value="P:D-galacturonate catabolic process"/>
    <property type="evidence" value="ECO:0007669"/>
    <property type="project" value="TreeGrafter"/>
</dbReference>
<dbReference type="Gene3D" id="2.30.130.110">
    <property type="match status" value="1"/>
</dbReference>
<dbReference type="AlphaFoldDB" id="A0A327Y3D9"/>
<gene>
    <name evidence="3" type="ORF">B0I26_12810</name>
</gene>
<dbReference type="InterPro" id="IPR052172">
    <property type="entry name" value="UxaA_altronate/galactarate_dh"/>
</dbReference>
<sequence>MASFYRTIMMNSKDNVATALDNIPAGSVVTVTCQGKEYEIEIKEIIEFGHKFAVIPIKKGEDISKYGEVIGVASKDIAIGEHVHIHNVEGKRGRGDKINENRTAMGL</sequence>
<dbReference type="EMBL" id="QLMH01000028">
    <property type="protein sequence ID" value="RAK14937.1"/>
    <property type="molecule type" value="Genomic_DNA"/>
</dbReference>
<dbReference type="PANTHER" id="PTHR30536:SF5">
    <property type="entry name" value="ALTRONATE DEHYDRATASE"/>
    <property type="match status" value="1"/>
</dbReference>
<dbReference type="InterPro" id="IPR044144">
    <property type="entry name" value="SAF_UxaA/GarD"/>
</dbReference>
<proteinExistence type="predicted"/>
<dbReference type="OrthoDB" id="9804574at2"/>
<protein>
    <submittedName>
        <fullName evidence="3">Altronate dehydratase small subunit</fullName>
    </submittedName>
</protein>
<dbReference type="Proteomes" id="UP000248555">
    <property type="component" value="Unassembled WGS sequence"/>
</dbReference>
<keyword evidence="4" id="KW-1185">Reference proteome</keyword>
<dbReference type="RefSeq" id="WP_111646576.1">
    <property type="nucleotide sequence ID" value="NZ_QLMH01000028.1"/>
</dbReference>
<dbReference type="CDD" id="cd11613">
    <property type="entry name" value="SAF_AH_GD"/>
    <property type="match status" value="1"/>
</dbReference>
<reference evidence="3 4" key="1">
    <citation type="submission" date="2018-06" db="EMBL/GenBank/DDBJ databases">
        <title>Genomic Encyclopedia of Type Strains, Phase III (KMG-III): the genomes of soil and plant-associated and newly described type strains.</title>
        <authorList>
            <person name="Whitman W."/>
        </authorList>
    </citation>
    <scope>NUCLEOTIDE SEQUENCE [LARGE SCALE GENOMIC DNA]</scope>
    <source>
        <strain evidence="3 4">CGMCC 1.8979</strain>
    </source>
</reference>
<name>A0A327Y3D9_9BACL</name>
<comment type="caution">
    <text evidence="3">The sequence shown here is derived from an EMBL/GenBank/DDBJ whole genome shotgun (WGS) entry which is preliminary data.</text>
</comment>